<organism evidence="9 10">
    <name type="scientific">Trypanosoma rangeli SC58</name>
    <dbReference type="NCBI Taxonomy" id="429131"/>
    <lineage>
        <taxon>Eukaryota</taxon>
        <taxon>Discoba</taxon>
        <taxon>Euglenozoa</taxon>
        <taxon>Kinetoplastea</taxon>
        <taxon>Metakinetoplastina</taxon>
        <taxon>Trypanosomatida</taxon>
        <taxon>Trypanosomatidae</taxon>
        <taxon>Trypanosoma</taxon>
        <taxon>Herpetosoma</taxon>
    </lineage>
</organism>
<protein>
    <submittedName>
        <fullName evidence="9">Class I nuclease-like protein</fullName>
    </submittedName>
</protein>
<evidence type="ECO:0000256" key="6">
    <source>
        <dbReference type="ARBA" id="ARBA00023157"/>
    </source>
</evidence>
<dbReference type="OrthoDB" id="441446at2759"/>
<proteinExistence type="inferred from homology"/>
<dbReference type="InterPro" id="IPR008947">
    <property type="entry name" value="PLipase_C/P1_nuclease_dom_sf"/>
</dbReference>
<dbReference type="Gene3D" id="1.10.575.10">
    <property type="entry name" value="P1 Nuclease"/>
    <property type="match status" value="1"/>
</dbReference>
<dbReference type="FunFam" id="1.10.575.10:FF:000003">
    <property type="entry name" value="Single strand-specific nuclease, putative"/>
    <property type="match status" value="1"/>
</dbReference>
<dbReference type="GO" id="GO:0003676">
    <property type="term" value="F:nucleic acid binding"/>
    <property type="evidence" value="ECO:0007669"/>
    <property type="project" value="InterPro"/>
</dbReference>
<accession>A0A061J7K6</accession>
<name>A0A061J7K6_TRYRA</name>
<gene>
    <name evidence="9" type="ORF">TRSC58_00825</name>
</gene>
<evidence type="ECO:0000256" key="3">
    <source>
        <dbReference type="ARBA" id="ARBA00022723"/>
    </source>
</evidence>
<dbReference type="SUPFAM" id="SSF48537">
    <property type="entry name" value="Phospholipase C/P1 nuclease"/>
    <property type="match status" value="1"/>
</dbReference>
<evidence type="ECO:0000256" key="7">
    <source>
        <dbReference type="ARBA" id="ARBA00023180"/>
    </source>
</evidence>
<dbReference type="GO" id="GO:0004519">
    <property type="term" value="F:endonuclease activity"/>
    <property type="evidence" value="ECO:0007669"/>
    <property type="project" value="UniProtKB-KW"/>
</dbReference>
<dbReference type="Pfam" id="PF02265">
    <property type="entry name" value="S1-P1_nuclease"/>
    <property type="match status" value="1"/>
</dbReference>
<dbReference type="GO" id="GO:0016788">
    <property type="term" value="F:hydrolase activity, acting on ester bonds"/>
    <property type="evidence" value="ECO:0007669"/>
    <property type="project" value="InterPro"/>
</dbReference>
<sequence length="330" mass="36503">MLGSSLTSALLLAVAVSLLALSGPTHAWWCKGHMVVNEIAKRHLNQNVAAFVDEAAANLSFSGPFPQFFDFVQSACWADDIKSRGLYVMDDWHFIDTPYNPLNVPIKKDPVGKDNAKTVIESLTKTLENKKGHKLVPYILSFALVNLAHFYGDIHQPLHSITLFSPTYPDGDRGGNLEVVHVRGATMKLHAVWDSICQGEQPDLPRPLSEKEYAKLRAFADYLEDTYKPTTAEKSETNVTVMAEESYKIGVEVAYPGIVNGMKLTEEYLERCKKAAEPRLVLAGHRLATILNHVFSDVGTDQSLKSGSRCRAPSSFLHVIFRGAMLGSNE</sequence>
<feature type="chain" id="PRO_5001601556" evidence="8">
    <location>
        <begin position="28"/>
        <end position="330"/>
    </location>
</feature>
<keyword evidence="3" id="KW-0479">Metal-binding</keyword>
<dbReference type="PANTHER" id="PTHR33146:SF10">
    <property type="entry name" value="STRAND-SPECIFIC NUCLEASE, PUTATIVE-RELATED"/>
    <property type="match status" value="1"/>
</dbReference>
<evidence type="ECO:0000313" key="10">
    <source>
        <dbReference type="Proteomes" id="UP000031737"/>
    </source>
</evidence>
<dbReference type="InterPro" id="IPR003154">
    <property type="entry name" value="S1/P1nuclease"/>
</dbReference>
<reference evidence="9 10" key="1">
    <citation type="submission" date="2013-07" db="EMBL/GenBank/DDBJ databases">
        <authorList>
            <person name="Stoco P.H."/>
            <person name="Wagner G."/>
            <person name="Gerber A."/>
            <person name="Zaha A."/>
            <person name="Thompson C."/>
            <person name="Bartholomeu D.C."/>
            <person name="Luckemeyer D.D."/>
            <person name="Bahia D."/>
            <person name="Loreto E."/>
            <person name="Prestes E.B."/>
            <person name="Lima F.M."/>
            <person name="Rodrigues-Luiz G."/>
            <person name="Vallejo G.A."/>
            <person name="Filho J.F."/>
            <person name="Monteiro K.M."/>
            <person name="Tyler K.M."/>
            <person name="de Almeida L.G."/>
            <person name="Ortiz M.F."/>
            <person name="Siervo M.A."/>
            <person name="de Moraes M.H."/>
            <person name="Cunha O.L."/>
            <person name="Mendonca-Neto R."/>
            <person name="Silva R."/>
            <person name="Teixeira S.M."/>
            <person name="Murta S.M."/>
            <person name="Sincero T.C."/>
            <person name="Mendes T.A."/>
            <person name="Urmenyi T.P."/>
            <person name="Silva V.G."/>
            <person name="da Rocha W.D."/>
            <person name="Andersson B."/>
            <person name="Romanha A.J."/>
            <person name="Steindel M."/>
            <person name="de Vasconcelos A.T."/>
            <person name="Grisard E.C."/>
        </authorList>
    </citation>
    <scope>NUCLEOTIDE SEQUENCE [LARGE SCALE GENOMIC DNA]</scope>
    <source>
        <strain evidence="9 10">SC58</strain>
    </source>
</reference>
<keyword evidence="6" id="KW-1015">Disulfide bond</keyword>
<comment type="similarity">
    <text evidence="1">Belongs to the nuclease type I family.</text>
</comment>
<evidence type="ECO:0000256" key="8">
    <source>
        <dbReference type="SAM" id="SignalP"/>
    </source>
</evidence>
<dbReference type="GO" id="GO:0046872">
    <property type="term" value="F:metal ion binding"/>
    <property type="evidence" value="ECO:0007669"/>
    <property type="project" value="UniProtKB-KW"/>
</dbReference>
<keyword evidence="10" id="KW-1185">Reference proteome</keyword>
<evidence type="ECO:0000256" key="2">
    <source>
        <dbReference type="ARBA" id="ARBA00022722"/>
    </source>
</evidence>
<keyword evidence="8" id="KW-0732">Signal</keyword>
<evidence type="ECO:0000256" key="4">
    <source>
        <dbReference type="ARBA" id="ARBA00022759"/>
    </source>
</evidence>
<keyword evidence="5" id="KW-0378">Hydrolase</keyword>
<dbReference type="PANTHER" id="PTHR33146">
    <property type="entry name" value="ENDONUCLEASE 4"/>
    <property type="match status" value="1"/>
</dbReference>
<evidence type="ECO:0000256" key="5">
    <source>
        <dbReference type="ARBA" id="ARBA00022801"/>
    </source>
</evidence>
<dbReference type="CDD" id="cd11010">
    <property type="entry name" value="S1-P1_nuclease"/>
    <property type="match status" value="1"/>
</dbReference>
<keyword evidence="7" id="KW-0325">Glycoprotein</keyword>
<dbReference type="EMBL" id="AUPL01000825">
    <property type="protein sequence ID" value="ESL11423.1"/>
    <property type="molecule type" value="Genomic_DNA"/>
</dbReference>
<dbReference type="VEuPathDB" id="TriTrypDB:TRSC58_00825"/>
<dbReference type="AlphaFoldDB" id="A0A061J7K6"/>
<comment type="caution">
    <text evidence="9">The sequence shown here is derived from an EMBL/GenBank/DDBJ whole genome shotgun (WGS) entry which is preliminary data.</text>
</comment>
<dbReference type="GO" id="GO:0006308">
    <property type="term" value="P:DNA catabolic process"/>
    <property type="evidence" value="ECO:0007669"/>
    <property type="project" value="InterPro"/>
</dbReference>
<keyword evidence="2" id="KW-0540">Nuclease</keyword>
<evidence type="ECO:0000256" key="1">
    <source>
        <dbReference type="ARBA" id="ARBA00009547"/>
    </source>
</evidence>
<evidence type="ECO:0000313" key="9">
    <source>
        <dbReference type="EMBL" id="ESL11423.1"/>
    </source>
</evidence>
<dbReference type="Proteomes" id="UP000031737">
    <property type="component" value="Unassembled WGS sequence"/>
</dbReference>
<feature type="signal peptide" evidence="8">
    <location>
        <begin position="1"/>
        <end position="27"/>
    </location>
</feature>
<keyword evidence="4" id="KW-0255">Endonuclease</keyword>